<evidence type="ECO:0000259" key="4">
    <source>
        <dbReference type="PROSITE" id="PS50110"/>
    </source>
</evidence>
<evidence type="ECO:0000313" key="5">
    <source>
        <dbReference type="EMBL" id="OGM92726.1"/>
    </source>
</evidence>
<dbReference type="GO" id="GO:0000160">
    <property type="term" value="P:phosphorelay signal transduction system"/>
    <property type="evidence" value="ECO:0007669"/>
    <property type="project" value="UniProtKB-KW"/>
</dbReference>
<keyword evidence="2" id="KW-0902">Two-component regulatory system</keyword>
<evidence type="ECO:0000256" key="3">
    <source>
        <dbReference type="PROSITE-ProRule" id="PRU00169"/>
    </source>
</evidence>
<protein>
    <recommendedName>
        <fullName evidence="4">Response regulatory domain-containing protein</fullName>
    </recommendedName>
</protein>
<reference evidence="5 6" key="1">
    <citation type="journal article" date="2016" name="Nat. Commun.">
        <title>Thousands of microbial genomes shed light on interconnected biogeochemical processes in an aquifer system.</title>
        <authorList>
            <person name="Anantharaman K."/>
            <person name="Brown C.T."/>
            <person name="Hug L.A."/>
            <person name="Sharon I."/>
            <person name="Castelle C.J."/>
            <person name="Probst A.J."/>
            <person name="Thomas B.C."/>
            <person name="Singh A."/>
            <person name="Wilkins M.J."/>
            <person name="Karaoz U."/>
            <person name="Brodie E.L."/>
            <person name="Williams K.H."/>
            <person name="Hubbard S.S."/>
            <person name="Banfield J.F."/>
        </authorList>
    </citation>
    <scope>NUCLEOTIDE SEQUENCE [LARGE SCALE GENOMIC DNA]</scope>
</reference>
<proteinExistence type="predicted"/>
<dbReference type="Pfam" id="PF00072">
    <property type="entry name" value="Response_reg"/>
    <property type="match status" value="1"/>
</dbReference>
<comment type="caution">
    <text evidence="5">The sequence shown here is derived from an EMBL/GenBank/DDBJ whole genome shotgun (WGS) entry which is preliminary data.</text>
</comment>
<dbReference type="Gene3D" id="3.40.50.2300">
    <property type="match status" value="1"/>
</dbReference>
<keyword evidence="1 3" id="KW-0597">Phosphoprotein</keyword>
<evidence type="ECO:0000256" key="1">
    <source>
        <dbReference type="ARBA" id="ARBA00022553"/>
    </source>
</evidence>
<dbReference type="PANTHER" id="PTHR44591:SF14">
    <property type="entry name" value="PROTEIN PILG"/>
    <property type="match status" value="1"/>
</dbReference>
<evidence type="ECO:0000256" key="2">
    <source>
        <dbReference type="ARBA" id="ARBA00023012"/>
    </source>
</evidence>
<gene>
    <name evidence="5" type="ORF">A2372_00835</name>
</gene>
<dbReference type="SUPFAM" id="SSF52172">
    <property type="entry name" value="CheY-like"/>
    <property type="match status" value="1"/>
</dbReference>
<sequence>MKRILVVDDSLSMREFLALLLLSKFKDIGIEVTMASDGWTAFDAISKSECKFDLVLTDNNMPGMFGSELVVAAHDSGCTTPFIMVTGDEKDQIPPVARRLLKEVVSKPFDIDSFCVLIRKTLQ</sequence>
<feature type="domain" description="Response regulatory" evidence="4">
    <location>
        <begin position="3"/>
        <end position="122"/>
    </location>
</feature>
<dbReference type="Proteomes" id="UP000176422">
    <property type="component" value="Unassembled WGS sequence"/>
</dbReference>
<dbReference type="PROSITE" id="PS50110">
    <property type="entry name" value="RESPONSE_REGULATORY"/>
    <property type="match status" value="1"/>
</dbReference>
<dbReference type="AlphaFoldDB" id="A0A1F8DWA1"/>
<dbReference type="InterPro" id="IPR011006">
    <property type="entry name" value="CheY-like_superfamily"/>
</dbReference>
<feature type="modified residue" description="4-aspartylphosphate" evidence="3">
    <location>
        <position position="58"/>
    </location>
</feature>
<dbReference type="InterPro" id="IPR001789">
    <property type="entry name" value="Sig_transdc_resp-reg_receiver"/>
</dbReference>
<evidence type="ECO:0000313" key="6">
    <source>
        <dbReference type="Proteomes" id="UP000176422"/>
    </source>
</evidence>
<name>A0A1F8DWA1_9BACT</name>
<dbReference type="PANTHER" id="PTHR44591">
    <property type="entry name" value="STRESS RESPONSE REGULATOR PROTEIN 1"/>
    <property type="match status" value="1"/>
</dbReference>
<organism evidence="5 6">
    <name type="scientific">Candidatus Wolfebacteria bacterium RIFOXYB1_FULL_54_12</name>
    <dbReference type="NCBI Taxonomy" id="1802559"/>
    <lineage>
        <taxon>Bacteria</taxon>
        <taxon>Candidatus Wolfeibacteriota</taxon>
    </lineage>
</organism>
<dbReference type="InterPro" id="IPR050595">
    <property type="entry name" value="Bact_response_regulator"/>
</dbReference>
<dbReference type="EMBL" id="MGIT01000003">
    <property type="protein sequence ID" value="OGM92726.1"/>
    <property type="molecule type" value="Genomic_DNA"/>
</dbReference>
<dbReference type="STRING" id="1802559.A2372_00835"/>
<dbReference type="SMART" id="SM00448">
    <property type="entry name" value="REC"/>
    <property type="match status" value="1"/>
</dbReference>
<accession>A0A1F8DWA1</accession>